<proteinExistence type="predicted"/>
<sequence>MLKIELIPDLTHCIETVAKREHAAVLKQLLTSGQGNKELQEKLEILRLFLETTDFKKLRSESEKQLMEGREVRFVVYLAGGVSKCEMQVT</sequence>
<protein>
    <submittedName>
        <fullName evidence="1">Uncharacterized protein</fullName>
    </submittedName>
</protein>
<dbReference type="EMBL" id="BARS01032365">
    <property type="protein sequence ID" value="GAG27595.1"/>
    <property type="molecule type" value="Genomic_DNA"/>
</dbReference>
<reference evidence="1" key="1">
    <citation type="journal article" date="2014" name="Front. Microbiol.">
        <title>High frequency of phylogenetically diverse reductive dehalogenase-homologous genes in deep subseafloor sedimentary metagenomes.</title>
        <authorList>
            <person name="Kawai M."/>
            <person name="Futagami T."/>
            <person name="Toyoda A."/>
            <person name="Takaki Y."/>
            <person name="Nishi S."/>
            <person name="Hori S."/>
            <person name="Arai W."/>
            <person name="Tsubouchi T."/>
            <person name="Morono Y."/>
            <person name="Uchiyama I."/>
            <person name="Ito T."/>
            <person name="Fujiyama A."/>
            <person name="Inagaki F."/>
            <person name="Takami H."/>
        </authorList>
    </citation>
    <scope>NUCLEOTIDE SEQUENCE</scope>
    <source>
        <strain evidence="1">Expedition CK06-06</strain>
    </source>
</reference>
<organism evidence="1">
    <name type="scientific">marine sediment metagenome</name>
    <dbReference type="NCBI Taxonomy" id="412755"/>
    <lineage>
        <taxon>unclassified sequences</taxon>
        <taxon>metagenomes</taxon>
        <taxon>ecological metagenomes</taxon>
    </lineage>
</organism>
<dbReference type="AlphaFoldDB" id="X0WAD0"/>
<name>X0WAD0_9ZZZZ</name>
<comment type="caution">
    <text evidence="1">The sequence shown here is derived from an EMBL/GenBank/DDBJ whole genome shotgun (WGS) entry which is preliminary data.</text>
</comment>
<evidence type="ECO:0000313" key="1">
    <source>
        <dbReference type="EMBL" id="GAG27595.1"/>
    </source>
</evidence>
<gene>
    <name evidence="1" type="ORF">S01H1_50238</name>
</gene>
<accession>X0WAD0</accession>